<evidence type="ECO:0000256" key="6">
    <source>
        <dbReference type="ARBA" id="ARBA00022833"/>
    </source>
</evidence>
<gene>
    <name evidence="7 9" type="primary">gloB</name>
    <name evidence="9" type="ORF">N8I74_14225</name>
</gene>
<evidence type="ECO:0000256" key="3">
    <source>
        <dbReference type="ARBA" id="ARBA00006759"/>
    </source>
</evidence>
<dbReference type="RefSeq" id="WP_263123764.1">
    <property type="nucleotide sequence ID" value="NZ_CP106753.1"/>
</dbReference>
<evidence type="ECO:0000256" key="5">
    <source>
        <dbReference type="ARBA" id="ARBA00022801"/>
    </source>
</evidence>
<name>A0ABY6DJC8_9NEIS</name>
<protein>
    <recommendedName>
        <fullName evidence="7">Hydroxyacylglutathione hydrolase</fullName>
        <ecNumber evidence="7">3.1.2.6</ecNumber>
    </recommendedName>
    <alternativeName>
        <fullName evidence="7">Glyoxalase II</fullName>
        <shortName evidence="7">Glx II</shortName>
    </alternativeName>
</protein>
<dbReference type="Gene3D" id="3.60.15.10">
    <property type="entry name" value="Ribonuclease Z/Hydroxyacylglutathione hydrolase-like"/>
    <property type="match status" value="1"/>
</dbReference>
<comment type="cofactor">
    <cofactor evidence="7">
        <name>Zn(2+)</name>
        <dbReference type="ChEBI" id="CHEBI:29105"/>
    </cofactor>
    <text evidence="7">Binds 2 Zn(2+) ions per subunit.</text>
</comment>
<feature type="binding site" evidence="7">
    <location>
        <position position="125"/>
    </location>
    <ligand>
        <name>Zn(2+)</name>
        <dbReference type="ChEBI" id="CHEBI:29105"/>
        <label>2</label>
    </ligand>
</feature>
<dbReference type="InterPro" id="IPR032282">
    <property type="entry name" value="HAGH_C"/>
</dbReference>
<feature type="binding site" evidence="7">
    <location>
        <position position="163"/>
    </location>
    <ligand>
        <name>Zn(2+)</name>
        <dbReference type="ChEBI" id="CHEBI:29105"/>
        <label>2</label>
    </ligand>
</feature>
<feature type="binding site" evidence="7">
    <location>
        <position position="57"/>
    </location>
    <ligand>
        <name>Zn(2+)</name>
        <dbReference type="ChEBI" id="CHEBI:29105"/>
        <label>2</label>
    </ligand>
</feature>
<evidence type="ECO:0000256" key="4">
    <source>
        <dbReference type="ARBA" id="ARBA00022723"/>
    </source>
</evidence>
<comment type="function">
    <text evidence="7">Thiolesterase that catalyzes the hydrolysis of S-D-lactoyl-glutathione to form glutathione and D-lactic acid.</text>
</comment>
<keyword evidence="5 7" id="KW-0378">Hydrolase</keyword>
<dbReference type="PANTHER" id="PTHR43705">
    <property type="entry name" value="HYDROXYACYLGLUTATHIONE HYDROLASE"/>
    <property type="match status" value="1"/>
</dbReference>
<dbReference type="Pfam" id="PF16123">
    <property type="entry name" value="HAGH_C"/>
    <property type="match status" value="1"/>
</dbReference>
<feature type="binding site" evidence="7">
    <location>
        <position position="108"/>
    </location>
    <ligand>
        <name>Zn(2+)</name>
        <dbReference type="ChEBI" id="CHEBI:29105"/>
        <label>1</label>
    </ligand>
</feature>
<evidence type="ECO:0000259" key="8">
    <source>
        <dbReference type="SMART" id="SM00849"/>
    </source>
</evidence>
<feature type="binding site" evidence="7">
    <location>
        <position position="53"/>
    </location>
    <ligand>
        <name>Zn(2+)</name>
        <dbReference type="ChEBI" id="CHEBI:29105"/>
        <label>1</label>
    </ligand>
</feature>
<organism evidence="9 10">
    <name type="scientific">Chitiniphilus purpureus</name>
    <dbReference type="NCBI Taxonomy" id="2981137"/>
    <lineage>
        <taxon>Bacteria</taxon>
        <taxon>Pseudomonadati</taxon>
        <taxon>Pseudomonadota</taxon>
        <taxon>Betaproteobacteria</taxon>
        <taxon>Neisseriales</taxon>
        <taxon>Chitinibacteraceae</taxon>
        <taxon>Chitiniphilus</taxon>
    </lineage>
</organism>
<dbReference type="EMBL" id="CP106753">
    <property type="protein sequence ID" value="UXY14464.1"/>
    <property type="molecule type" value="Genomic_DNA"/>
</dbReference>
<dbReference type="InterPro" id="IPR017782">
    <property type="entry name" value="Hydroxyacylglutathione_Hdrlase"/>
</dbReference>
<comment type="subunit">
    <text evidence="7">Monomer.</text>
</comment>
<dbReference type="EC" id="3.1.2.6" evidence="7"/>
<keyword evidence="4 7" id="KW-0479">Metal-binding</keyword>
<dbReference type="NCBIfam" id="TIGR03413">
    <property type="entry name" value="GSH_gloB"/>
    <property type="match status" value="1"/>
</dbReference>
<dbReference type="InterPro" id="IPR036866">
    <property type="entry name" value="RibonucZ/Hydroxyglut_hydro"/>
</dbReference>
<reference evidence="9" key="1">
    <citation type="submission" date="2022-10" db="EMBL/GenBank/DDBJ databases">
        <title>Chitiniphilus purpureus sp. nov., a novel chitin-degrading bacterium isolated from crawfish pond sediment.</title>
        <authorList>
            <person name="Li K."/>
        </authorList>
    </citation>
    <scope>NUCLEOTIDE SEQUENCE</scope>
    <source>
        <strain evidence="9">CD1</strain>
    </source>
</reference>
<feature type="binding site" evidence="7">
    <location>
        <position position="58"/>
    </location>
    <ligand>
        <name>Zn(2+)</name>
        <dbReference type="ChEBI" id="CHEBI:29105"/>
        <label>2</label>
    </ligand>
</feature>
<comment type="catalytic activity">
    <reaction evidence="1 7">
        <text>an S-(2-hydroxyacyl)glutathione + H2O = a 2-hydroxy carboxylate + glutathione + H(+)</text>
        <dbReference type="Rhea" id="RHEA:21864"/>
        <dbReference type="ChEBI" id="CHEBI:15377"/>
        <dbReference type="ChEBI" id="CHEBI:15378"/>
        <dbReference type="ChEBI" id="CHEBI:57925"/>
        <dbReference type="ChEBI" id="CHEBI:58896"/>
        <dbReference type="ChEBI" id="CHEBI:71261"/>
        <dbReference type="EC" id="3.1.2.6"/>
    </reaction>
</comment>
<evidence type="ECO:0000256" key="7">
    <source>
        <dbReference type="HAMAP-Rule" id="MF_01374"/>
    </source>
</evidence>
<dbReference type="InterPro" id="IPR001279">
    <property type="entry name" value="Metallo-B-lactamas"/>
</dbReference>
<evidence type="ECO:0000256" key="1">
    <source>
        <dbReference type="ARBA" id="ARBA00001623"/>
    </source>
</evidence>
<dbReference type="SMART" id="SM00849">
    <property type="entry name" value="Lactamase_B"/>
    <property type="match status" value="1"/>
</dbReference>
<sequence>MLQLEALPVLEDNYIWVLHDGREALAVDPGVAEPLLAWLARRHLSLGAVLITHHHADHTGGLPGLCAAVPGLPVFGPSAVAPVNRPVGEGACVTLLGQPFQVLAVPGHTLDHLAYWGAPWLFCGDTLFGAGCGRLFEGTAAQLWDSLQRLRALPDGTLVCCAHEYTLTNLRFALTVEPDNPALHARWALDAARRERGEPTLPATLAQERMTNPFLRSDDPAIQTTVGENGPLAVFTRLRERRNAFR</sequence>
<dbReference type="HAMAP" id="MF_01374">
    <property type="entry name" value="Glyoxalase_2"/>
    <property type="match status" value="1"/>
</dbReference>
<evidence type="ECO:0000313" key="10">
    <source>
        <dbReference type="Proteomes" id="UP001061302"/>
    </source>
</evidence>
<feature type="binding site" evidence="7">
    <location>
        <position position="125"/>
    </location>
    <ligand>
        <name>Zn(2+)</name>
        <dbReference type="ChEBI" id="CHEBI:29105"/>
        <label>1</label>
    </ligand>
</feature>
<proteinExistence type="inferred from homology"/>
<accession>A0ABY6DJC8</accession>
<comment type="pathway">
    <text evidence="2 7">Secondary metabolite metabolism; methylglyoxal degradation; (R)-lactate from methylglyoxal: step 2/2.</text>
</comment>
<dbReference type="PIRSF" id="PIRSF005457">
    <property type="entry name" value="Glx"/>
    <property type="match status" value="1"/>
</dbReference>
<evidence type="ECO:0000256" key="2">
    <source>
        <dbReference type="ARBA" id="ARBA00004963"/>
    </source>
</evidence>
<feature type="domain" description="Metallo-beta-lactamase" evidence="8">
    <location>
        <begin position="12"/>
        <end position="163"/>
    </location>
</feature>
<dbReference type="Pfam" id="PF00753">
    <property type="entry name" value="Lactamase_B"/>
    <property type="match status" value="2"/>
</dbReference>
<dbReference type="PANTHER" id="PTHR43705:SF1">
    <property type="entry name" value="HYDROXYACYLGLUTATHIONE HYDROLASE GLOB"/>
    <property type="match status" value="1"/>
</dbReference>
<dbReference type="GO" id="GO:0004416">
    <property type="term" value="F:hydroxyacylglutathione hydrolase activity"/>
    <property type="evidence" value="ECO:0007669"/>
    <property type="project" value="UniProtKB-EC"/>
</dbReference>
<dbReference type="Proteomes" id="UP001061302">
    <property type="component" value="Chromosome"/>
</dbReference>
<dbReference type="CDD" id="cd07723">
    <property type="entry name" value="hydroxyacylglutathione_hydrolase_MBL-fold"/>
    <property type="match status" value="1"/>
</dbReference>
<dbReference type="InterPro" id="IPR050110">
    <property type="entry name" value="Glyoxalase_II_hydrolase"/>
</dbReference>
<evidence type="ECO:0000313" key="9">
    <source>
        <dbReference type="EMBL" id="UXY14464.1"/>
    </source>
</evidence>
<comment type="similarity">
    <text evidence="3 7">Belongs to the metallo-beta-lactamase superfamily. Glyoxalase II family.</text>
</comment>
<keyword evidence="10" id="KW-1185">Reference proteome</keyword>
<keyword evidence="6 7" id="KW-0862">Zinc</keyword>
<dbReference type="InterPro" id="IPR035680">
    <property type="entry name" value="Clx_II_MBL"/>
</dbReference>
<feature type="binding site" evidence="7">
    <location>
        <position position="55"/>
    </location>
    <ligand>
        <name>Zn(2+)</name>
        <dbReference type="ChEBI" id="CHEBI:29105"/>
        <label>1</label>
    </ligand>
</feature>
<dbReference type="SUPFAM" id="SSF56281">
    <property type="entry name" value="Metallo-hydrolase/oxidoreductase"/>
    <property type="match status" value="1"/>
</dbReference>